<feature type="compositionally biased region" description="Low complexity" evidence="1">
    <location>
        <begin position="1"/>
        <end position="40"/>
    </location>
</feature>
<dbReference type="EMBL" id="CP009438">
    <property type="protein sequence ID" value="AIR97285.1"/>
    <property type="molecule type" value="Genomic_DNA"/>
</dbReference>
<dbReference type="HOGENOM" id="CLU_2829362_0_0_11"/>
<evidence type="ECO:0000256" key="1">
    <source>
        <dbReference type="SAM" id="MobiDB-lite"/>
    </source>
</evidence>
<gene>
    <name evidence="2" type="ORF">SGLAU_06345</name>
</gene>
<evidence type="ECO:0000313" key="2">
    <source>
        <dbReference type="EMBL" id="AIR97285.1"/>
    </source>
</evidence>
<reference evidence="3" key="1">
    <citation type="journal article" date="2015" name="J. Biotechnol.">
        <title>Complete genome sequence of the actinobacterium Streptomyces glaucescens GLA.O (DSM 40922) consisting of a linear chromosome and one linear plasmid.</title>
        <authorList>
            <person name="Ortseifen V."/>
            <person name="Winkler A."/>
            <person name="Albersmeier A."/>
            <person name="Wendler S."/>
            <person name="Puhler A."/>
            <person name="Kalinowski J."/>
            <person name="Ruckert C."/>
        </authorList>
    </citation>
    <scope>NUCLEOTIDE SEQUENCE [LARGE SCALE GENOMIC DNA]</scope>
    <source>
        <strain evidence="3">DSM 40922 / GLA O</strain>
    </source>
</reference>
<dbReference type="KEGG" id="sgu:SGLAU_06345"/>
<accession>A0A089YUH2</accession>
<evidence type="ECO:0000313" key="3">
    <source>
        <dbReference type="Proteomes" id="UP000029482"/>
    </source>
</evidence>
<keyword evidence="3" id="KW-1185">Reference proteome</keyword>
<sequence length="66" mass="6858">MTTAARTPRAVTTAARTPPAVTSTARTPPAVTSTARTPAAEPYGYSGSSNVDSYRWDINGSRSSGR</sequence>
<dbReference type="Proteomes" id="UP000029482">
    <property type="component" value="Chromosome"/>
</dbReference>
<feature type="region of interest" description="Disordered" evidence="1">
    <location>
        <begin position="1"/>
        <end position="66"/>
    </location>
</feature>
<dbReference type="AlphaFoldDB" id="A0A089YUH2"/>
<proteinExistence type="predicted"/>
<organism evidence="2 3">
    <name type="scientific">Streptomyces glaucescens</name>
    <dbReference type="NCBI Taxonomy" id="1907"/>
    <lineage>
        <taxon>Bacteria</taxon>
        <taxon>Bacillati</taxon>
        <taxon>Actinomycetota</taxon>
        <taxon>Actinomycetes</taxon>
        <taxon>Kitasatosporales</taxon>
        <taxon>Streptomycetaceae</taxon>
        <taxon>Streptomyces</taxon>
    </lineage>
</organism>
<name>A0A089YUH2_STRGA</name>
<protein>
    <submittedName>
        <fullName evidence="2">Putative secreted protein</fullName>
    </submittedName>
</protein>